<dbReference type="CDD" id="cd07713">
    <property type="entry name" value="DHPS-like_MBL-fold"/>
    <property type="match status" value="1"/>
</dbReference>
<proteinExistence type="predicted"/>
<dbReference type="Gene3D" id="3.60.15.10">
    <property type="entry name" value="Ribonuclease Z/Hydroxyacylglutathione hydrolase-like"/>
    <property type="match status" value="1"/>
</dbReference>
<dbReference type="Pfam" id="PF00753">
    <property type="entry name" value="Lactamase_B"/>
    <property type="match status" value="1"/>
</dbReference>
<dbReference type="GO" id="GO:0016740">
    <property type="term" value="F:transferase activity"/>
    <property type="evidence" value="ECO:0007669"/>
    <property type="project" value="TreeGrafter"/>
</dbReference>
<dbReference type="AlphaFoldDB" id="A0AAE3M7S9"/>
<organism evidence="2 3">
    <name type="scientific">Plebeiibacterium sediminum</name>
    <dbReference type="NCBI Taxonomy" id="2992112"/>
    <lineage>
        <taxon>Bacteria</taxon>
        <taxon>Pseudomonadati</taxon>
        <taxon>Bacteroidota</taxon>
        <taxon>Bacteroidia</taxon>
        <taxon>Marinilabiliales</taxon>
        <taxon>Marinilabiliaceae</taxon>
        <taxon>Plebeiibacterium</taxon>
    </lineage>
</organism>
<dbReference type="InterPro" id="IPR036866">
    <property type="entry name" value="RibonucZ/Hydroxyglut_hydro"/>
</dbReference>
<evidence type="ECO:0000259" key="1">
    <source>
        <dbReference type="SMART" id="SM00849"/>
    </source>
</evidence>
<dbReference type="SUPFAM" id="SSF56281">
    <property type="entry name" value="Metallo-hydrolase/oxidoreductase"/>
    <property type="match status" value="1"/>
</dbReference>
<keyword evidence="3" id="KW-1185">Reference proteome</keyword>
<evidence type="ECO:0000313" key="2">
    <source>
        <dbReference type="EMBL" id="MCW3788846.1"/>
    </source>
</evidence>
<dbReference type="EMBL" id="JAPDPJ010000068">
    <property type="protein sequence ID" value="MCW3788846.1"/>
    <property type="molecule type" value="Genomic_DNA"/>
</dbReference>
<dbReference type="InterPro" id="IPR052926">
    <property type="entry name" value="Metallo-beta-lactamase_dom"/>
</dbReference>
<name>A0AAE3M7S9_9BACT</name>
<dbReference type="PANTHER" id="PTHR13754:SF18">
    <property type="entry name" value="7,8-DIHYDROPTERIN-6-METHYL-4-(BETA-D-RIBOFURANOSYL)-AMINOBENZENE-5'-PHOSPHATE SYNTHASE"/>
    <property type="match status" value="1"/>
</dbReference>
<accession>A0AAE3M7S9</accession>
<evidence type="ECO:0000313" key="3">
    <source>
        <dbReference type="Proteomes" id="UP001209229"/>
    </source>
</evidence>
<dbReference type="RefSeq" id="WP_301192402.1">
    <property type="nucleotide sequence ID" value="NZ_JAPDPJ010000068.1"/>
</dbReference>
<sequence>MKLTVLSENTAGGSLLAEHGLSYYIEVNETKILLDTGHSDVFKLNAQKLGINIDDDIDLVVLSHGHWDHGGGLAFLKDKKLITHPKSFIKRYRAGGDQNIGLTLNKEEIQSRYDLLISEEPYYITDHVVFLGGIPRLNDFEAKTTPFEDEYRKPDFVPDDSAIVVIQDNQLIIITGCSHSGICNIIEYAKKVIGISKVLGVIGGFHLKYNNLQTQNTIEYLKKQSIQYLYPSHCTALPALAAFYDVFKIEQVKTGMVINL</sequence>
<reference evidence="2" key="1">
    <citation type="submission" date="2022-10" db="EMBL/GenBank/DDBJ databases">
        <authorList>
            <person name="Yu W.X."/>
        </authorList>
    </citation>
    <scope>NUCLEOTIDE SEQUENCE</scope>
    <source>
        <strain evidence="2">AAT</strain>
    </source>
</reference>
<dbReference type="InterPro" id="IPR041712">
    <property type="entry name" value="DHPS-like_MBL-fold"/>
</dbReference>
<dbReference type="PANTHER" id="PTHR13754">
    <property type="entry name" value="METALLO-BETA-LACTAMASE SUPERFAMILY PROTEIN"/>
    <property type="match status" value="1"/>
</dbReference>
<gene>
    <name evidence="2" type="ORF">OM075_20415</name>
</gene>
<dbReference type="Proteomes" id="UP001209229">
    <property type="component" value="Unassembled WGS sequence"/>
</dbReference>
<feature type="domain" description="Metallo-beta-lactamase" evidence="1">
    <location>
        <begin position="19"/>
        <end position="233"/>
    </location>
</feature>
<dbReference type="SMART" id="SM00849">
    <property type="entry name" value="Lactamase_B"/>
    <property type="match status" value="1"/>
</dbReference>
<comment type="caution">
    <text evidence="2">The sequence shown here is derived from an EMBL/GenBank/DDBJ whole genome shotgun (WGS) entry which is preliminary data.</text>
</comment>
<dbReference type="InterPro" id="IPR001279">
    <property type="entry name" value="Metallo-B-lactamas"/>
</dbReference>
<protein>
    <submittedName>
        <fullName evidence="2">MBL fold metallo-hydrolase</fullName>
    </submittedName>
</protein>